<dbReference type="SUPFAM" id="SSF53756">
    <property type="entry name" value="UDP-Glycosyltransferase/glycogen phosphorylase"/>
    <property type="match status" value="1"/>
</dbReference>
<accession>J5T1S7</accession>
<dbReference type="PANTHER" id="PTHR45947:SF3">
    <property type="entry name" value="SULFOQUINOVOSYL TRANSFERASE SQD2"/>
    <property type="match status" value="1"/>
</dbReference>
<dbReference type="VEuPathDB" id="FungiDB:A1Q1_02256"/>
<dbReference type="RefSeq" id="XP_014180676.1">
    <property type="nucleotide sequence ID" value="XM_014325201.1"/>
</dbReference>
<dbReference type="EMBL" id="ALBS01000193">
    <property type="protein sequence ID" value="EJT48711.1"/>
    <property type="molecule type" value="Genomic_DNA"/>
</dbReference>
<dbReference type="Pfam" id="PF00534">
    <property type="entry name" value="Glycos_transf_1"/>
    <property type="match status" value="1"/>
</dbReference>
<dbReference type="PANTHER" id="PTHR45947">
    <property type="entry name" value="SULFOQUINOVOSYL TRANSFERASE SQD2"/>
    <property type="match status" value="1"/>
</dbReference>
<evidence type="ECO:0000313" key="4">
    <source>
        <dbReference type="EMBL" id="EJT48711.1"/>
    </source>
</evidence>
<organism evidence="4 5">
    <name type="scientific">Trichosporon asahii var. asahii (strain ATCC 90039 / CBS 2479 / JCM 2466 / KCTC 7840 / NBRC 103889/ NCYC 2677 / UAMH 7654)</name>
    <name type="common">Yeast</name>
    <dbReference type="NCBI Taxonomy" id="1186058"/>
    <lineage>
        <taxon>Eukaryota</taxon>
        <taxon>Fungi</taxon>
        <taxon>Dikarya</taxon>
        <taxon>Basidiomycota</taxon>
        <taxon>Agaricomycotina</taxon>
        <taxon>Tremellomycetes</taxon>
        <taxon>Trichosporonales</taxon>
        <taxon>Trichosporonaceae</taxon>
        <taxon>Trichosporon</taxon>
    </lineage>
</organism>
<evidence type="ECO:0000256" key="2">
    <source>
        <dbReference type="SAM" id="MobiDB-lite"/>
    </source>
</evidence>
<sequence>MLERNAFSDVRLWPRGVDLEQFGPSNRSQTLRDIWGVGPAPIAPLPPSPVALKKLAHGLPPTPPMSPVVVPAAPSLASIVISTPATSSPLTPISPAQSTASSVAGDEKPDLVILYVGRLSWEKNLSLLLHAYSLLPSRPKLVFVGDGPARADLTALCEKHGYDALFTGHLSGPALAAAYASADVFAFPSFTETFGQVVLEALASGLPVVGLDAEGTRDLVAHGHTGLLLPMPMGPGEQAKGKADLKGGWASACKNLDADSRLVQTYASLLASVLRDGEMRRRMSANAATDGIRGFTWWDAMEACVDSYRESIRAARRQRTVDITVSSPPPTSAPYSPYSPFSASLYLNSTPASSVPTSTTPAADPAFSPTLSPNMPPRQRRHEAKRISRVNRVVSRRLARKEHEDGPAALALKTLAKLALALGVAYWVWTRHLGQMGRELGWDEVFRLKA</sequence>
<keyword evidence="1" id="KW-0808">Transferase</keyword>
<feature type="region of interest" description="Disordered" evidence="2">
    <location>
        <begin position="352"/>
        <end position="385"/>
    </location>
</feature>
<dbReference type="GO" id="GO:0016757">
    <property type="term" value="F:glycosyltransferase activity"/>
    <property type="evidence" value="ECO:0007669"/>
    <property type="project" value="UniProtKB-KW"/>
</dbReference>
<dbReference type="HOGENOM" id="CLU_608573_0_0_1"/>
<feature type="compositionally biased region" description="Low complexity" evidence="2">
    <location>
        <begin position="352"/>
        <end position="370"/>
    </location>
</feature>
<proteinExistence type="predicted"/>
<evidence type="ECO:0000256" key="1">
    <source>
        <dbReference type="ARBA" id="ARBA00022676"/>
    </source>
</evidence>
<evidence type="ECO:0000313" key="5">
    <source>
        <dbReference type="Proteomes" id="UP000002748"/>
    </source>
</evidence>
<reference evidence="4 5" key="1">
    <citation type="journal article" date="2012" name="Eukaryot. Cell">
        <title>Draft genome sequence of CBS 2479, the standard type strain of Trichosporon asahii.</title>
        <authorList>
            <person name="Yang R.Y."/>
            <person name="Li H.T."/>
            <person name="Zhu H."/>
            <person name="Zhou G.P."/>
            <person name="Wang M."/>
            <person name="Wang L."/>
        </authorList>
    </citation>
    <scope>NUCLEOTIDE SEQUENCE [LARGE SCALE GENOMIC DNA]</scope>
    <source>
        <strain evidence="5">ATCC 90039 / CBS 2479 / JCM 2466 / KCTC 7840 / NCYC 2677 / UAMH 7654</strain>
    </source>
</reference>
<dbReference type="AlphaFoldDB" id="J5T1S7"/>
<gene>
    <name evidence="4" type="ORF">A1Q1_02256</name>
</gene>
<dbReference type="Proteomes" id="UP000002748">
    <property type="component" value="Unassembled WGS sequence"/>
</dbReference>
<feature type="domain" description="Glycosyl transferase family 1" evidence="3">
    <location>
        <begin position="108"/>
        <end position="231"/>
    </location>
</feature>
<protein>
    <recommendedName>
        <fullName evidence="3">Glycosyl transferase family 1 domain-containing protein</fullName>
    </recommendedName>
</protein>
<evidence type="ECO:0000259" key="3">
    <source>
        <dbReference type="Pfam" id="PF00534"/>
    </source>
</evidence>
<dbReference type="GeneID" id="25985770"/>
<keyword evidence="1" id="KW-0328">Glycosyltransferase</keyword>
<dbReference type="InterPro" id="IPR001296">
    <property type="entry name" value="Glyco_trans_1"/>
</dbReference>
<comment type="caution">
    <text evidence="4">The sequence shown here is derived from an EMBL/GenBank/DDBJ whole genome shotgun (WGS) entry which is preliminary data.</text>
</comment>
<dbReference type="InterPro" id="IPR050194">
    <property type="entry name" value="Glycosyltransferase_grp1"/>
</dbReference>
<name>J5T1S7_TRIAS</name>
<dbReference type="Gene3D" id="3.40.50.2000">
    <property type="entry name" value="Glycogen Phosphorylase B"/>
    <property type="match status" value="1"/>
</dbReference>
<dbReference type="KEGG" id="tasa:A1Q1_02256"/>
<dbReference type="OrthoDB" id="2593586at2759"/>